<dbReference type="AlphaFoldDB" id="A0A9D8KF76"/>
<dbReference type="SUPFAM" id="SSF56042">
    <property type="entry name" value="PurM C-terminal domain-like"/>
    <property type="match status" value="1"/>
</dbReference>
<dbReference type="GO" id="GO:0051604">
    <property type="term" value="P:protein maturation"/>
    <property type="evidence" value="ECO:0007669"/>
    <property type="project" value="TreeGrafter"/>
</dbReference>
<feature type="domain" description="PurM-like C-terminal" evidence="3">
    <location>
        <begin position="157"/>
        <end position="318"/>
    </location>
</feature>
<protein>
    <submittedName>
        <fullName evidence="4">AIR synthase family protein</fullName>
    </submittedName>
</protein>
<evidence type="ECO:0000313" key="4">
    <source>
        <dbReference type="EMBL" id="MBN1572982.1"/>
    </source>
</evidence>
<dbReference type="SUPFAM" id="SSF55326">
    <property type="entry name" value="PurM N-terminal domain-like"/>
    <property type="match status" value="1"/>
</dbReference>
<dbReference type="Proteomes" id="UP000809273">
    <property type="component" value="Unassembled WGS sequence"/>
</dbReference>
<evidence type="ECO:0000259" key="2">
    <source>
        <dbReference type="Pfam" id="PF00586"/>
    </source>
</evidence>
<sequence length="345" mass="36704">MKKDESLPSGKLKYDLLDSILKGFSSDDPRVRLGPRVGEDAAVIDMGDRCLVVTTDPITFTAENIGHYSINVNANDIAVHGAVPKWFLVTLLLPEGETDENSVRGIFDQVKEAMRPLGISLIGGHTEVTDSVTRPVISGVMMGEVEPAFLITTGGAKPGDLLFLTKGIPIEGTAIIAAEKEELLLKEGVDPKVIADAKNFLMRPGISVVEDTRIAAEAAPITSMHDPTEGGLAAGLNELAIAANVTISVKKDSIPVYPEGEALCKIFDINPIGTISSGALLFTAAPEYRERLEAAFGEKGIPLSVIGGVEKPSAERVYIIEKGSAGLSRASLPYIERDEILKIFG</sequence>
<feature type="domain" description="PurM-like N-terminal" evidence="2">
    <location>
        <begin position="38"/>
        <end position="145"/>
    </location>
</feature>
<dbReference type="Pfam" id="PF02769">
    <property type="entry name" value="AIRS_C"/>
    <property type="match status" value="1"/>
</dbReference>
<dbReference type="InterPro" id="IPR036676">
    <property type="entry name" value="PurM-like_C_sf"/>
</dbReference>
<dbReference type="CDD" id="cd06061">
    <property type="entry name" value="PurM-like1"/>
    <property type="match status" value="1"/>
</dbReference>
<dbReference type="PANTHER" id="PTHR30303:SF4">
    <property type="entry name" value="HYDROGENASE EXPRESSION_FORMATION PROTEIN HYPE"/>
    <property type="match status" value="1"/>
</dbReference>
<dbReference type="Gene3D" id="3.30.1330.10">
    <property type="entry name" value="PurM-like, N-terminal domain"/>
    <property type="match status" value="1"/>
</dbReference>
<dbReference type="InterPro" id="IPR010918">
    <property type="entry name" value="PurM-like_C_dom"/>
</dbReference>
<dbReference type="EMBL" id="JAFGIX010000033">
    <property type="protein sequence ID" value="MBN1572982.1"/>
    <property type="molecule type" value="Genomic_DNA"/>
</dbReference>
<dbReference type="Gene3D" id="3.90.650.10">
    <property type="entry name" value="PurM-like C-terminal domain"/>
    <property type="match status" value="1"/>
</dbReference>
<comment type="caution">
    <text evidence="4">The sequence shown here is derived from an EMBL/GenBank/DDBJ whole genome shotgun (WGS) entry which is preliminary data.</text>
</comment>
<organism evidence="4 5">
    <name type="scientific">Candidatus Zymogenus saltonus</name>
    <dbReference type="NCBI Taxonomy" id="2844893"/>
    <lineage>
        <taxon>Bacteria</taxon>
        <taxon>Deltaproteobacteria</taxon>
        <taxon>Candidatus Zymogenia</taxon>
        <taxon>Candidatus Zymogeniales</taxon>
        <taxon>Candidatus Zymogenaceae</taxon>
        <taxon>Candidatus Zymogenus</taxon>
    </lineage>
</organism>
<name>A0A9D8KF76_9DELT</name>
<evidence type="ECO:0000259" key="3">
    <source>
        <dbReference type="Pfam" id="PF02769"/>
    </source>
</evidence>
<evidence type="ECO:0000256" key="1">
    <source>
        <dbReference type="ARBA" id="ARBA00006243"/>
    </source>
</evidence>
<gene>
    <name evidence="4" type="ORF">JW984_07295</name>
</gene>
<comment type="similarity">
    <text evidence="1">Belongs to the HypE family.</text>
</comment>
<evidence type="ECO:0000313" key="5">
    <source>
        <dbReference type="Proteomes" id="UP000809273"/>
    </source>
</evidence>
<dbReference type="PIRSF" id="PIRSF005644">
    <property type="entry name" value="Hdrgns_mtr_HypE"/>
    <property type="match status" value="1"/>
</dbReference>
<dbReference type="InterPro" id="IPR011854">
    <property type="entry name" value="HypE"/>
</dbReference>
<dbReference type="PANTHER" id="PTHR30303">
    <property type="entry name" value="HYDROGENASE ISOENZYMES FORMATION PROTEIN HYPE"/>
    <property type="match status" value="1"/>
</dbReference>
<dbReference type="InterPro" id="IPR036921">
    <property type="entry name" value="PurM-like_N_sf"/>
</dbReference>
<reference evidence="4" key="1">
    <citation type="journal article" date="2021" name="Environ. Microbiol.">
        <title>Genomic characterization of three novel Desulfobacterota classes expand the metabolic and phylogenetic diversity of the phylum.</title>
        <authorList>
            <person name="Murphy C.L."/>
            <person name="Biggerstaff J."/>
            <person name="Eichhorn A."/>
            <person name="Ewing E."/>
            <person name="Shahan R."/>
            <person name="Soriano D."/>
            <person name="Stewart S."/>
            <person name="VanMol K."/>
            <person name="Walker R."/>
            <person name="Walters P."/>
            <person name="Elshahed M.S."/>
            <person name="Youssef N.H."/>
        </authorList>
    </citation>
    <scope>NUCLEOTIDE SEQUENCE</scope>
    <source>
        <strain evidence="4">Zod_Metabat.24</strain>
    </source>
</reference>
<reference evidence="4" key="2">
    <citation type="submission" date="2021-01" db="EMBL/GenBank/DDBJ databases">
        <authorList>
            <person name="Hahn C.R."/>
            <person name="Youssef N.H."/>
            <person name="Elshahed M."/>
        </authorList>
    </citation>
    <scope>NUCLEOTIDE SEQUENCE</scope>
    <source>
        <strain evidence="4">Zod_Metabat.24</strain>
    </source>
</reference>
<dbReference type="InterPro" id="IPR016188">
    <property type="entry name" value="PurM-like_N"/>
</dbReference>
<accession>A0A9D8KF76</accession>
<dbReference type="Pfam" id="PF00586">
    <property type="entry name" value="AIRS"/>
    <property type="match status" value="1"/>
</dbReference>
<proteinExistence type="inferred from homology"/>